<keyword evidence="1" id="KW-0175">Coiled coil</keyword>
<feature type="region of interest" description="Disordered" evidence="2">
    <location>
        <begin position="1"/>
        <end position="79"/>
    </location>
</feature>
<feature type="compositionally biased region" description="Polar residues" evidence="2">
    <location>
        <begin position="69"/>
        <end position="79"/>
    </location>
</feature>
<feature type="compositionally biased region" description="Basic and acidic residues" evidence="2">
    <location>
        <begin position="462"/>
        <end position="472"/>
    </location>
</feature>
<evidence type="ECO:0000313" key="6">
    <source>
        <dbReference type="Proteomes" id="UP000233551"/>
    </source>
</evidence>
<sequence>MGSREKVVETEEEEEEGKKQQQQQGKRKVKAEGFLLVDRIGGGPSTPPPTWRLELSSHEGDDSIGPIQQFLTHPSASRGSTVSARKLCASLWEVQPYHSLSMSKRAAKPMRDKGFEFDPPNVPPDQPARGGGIQKPTLESPLRPHKYRGNNLAVQPVSSASYCSSMEVAPYKAAVTPVSSLDWRDPSGESSYSLRTSTELVKILNRIWSLEEQHASNTSLAKALKSEIIRSRARIKELLREKEKDKQIVNDMMNRVEEDKLREVEAAVKSVRGEVEEERKLRKFSESERRKLSKELSVLKSGFSTALRELERERKARCLLESLCDEFAEGIRDYDLVVRSLKHKVAEDFVGEEVSDQSILHISEAWLDERIQMKLAQTRNDVSEKDTIVDRLSSDIETFLQAKQQYVESRGNSDLTQKELKEKKLSRRHSLESFPLNEAASAPKFAEEENSPGSDLQVTERMNAKEMKDSSKRTVTSESMEINAAPRKSNNRCISPVPYGGIMADDNPDPDEIKATYVARDQQNGLDKWARSCGLNSLSDHPRDNLLRNRSLSSKGDRIRTHSMGPCGEDSYARSIPSRGRASPTPVQSWKFKLTSPEFDQPEASSRLPPGVKENTLMAKLLEARLESQHSRSKAPRSSV</sequence>
<dbReference type="EMBL" id="MTKT01005815">
    <property type="protein sequence ID" value="OWM64302.1"/>
    <property type="molecule type" value="Genomic_DNA"/>
</dbReference>
<dbReference type="OrthoDB" id="670909at2759"/>
<evidence type="ECO:0000313" key="5">
    <source>
        <dbReference type="Proteomes" id="UP000197138"/>
    </source>
</evidence>
<feature type="region of interest" description="Disordered" evidence="2">
    <location>
        <begin position="116"/>
        <end position="147"/>
    </location>
</feature>
<organism evidence="3 5">
    <name type="scientific">Punica granatum</name>
    <name type="common">Pomegranate</name>
    <dbReference type="NCBI Taxonomy" id="22663"/>
    <lineage>
        <taxon>Eukaryota</taxon>
        <taxon>Viridiplantae</taxon>
        <taxon>Streptophyta</taxon>
        <taxon>Embryophyta</taxon>
        <taxon>Tracheophyta</taxon>
        <taxon>Spermatophyta</taxon>
        <taxon>Magnoliopsida</taxon>
        <taxon>eudicotyledons</taxon>
        <taxon>Gunneridae</taxon>
        <taxon>Pentapetalae</taxon>
        <taxon>rosids</taxon>
        <taxon>malvids</taxon>
        <taxon>Myrtales</taxon>
        <taxon>Lythraceae</taxon>
        <taxon>Punica</taxon>
    </lineage>
</organism>
<dbReference type="PANTHER" id="PTHR31071">
    <property type="entry name" value="GB|AAF24581.1"/>
    <property type="match status" value="1"/>
</dbReference>
<dbReference type="Proteomes" id="UP000197138">
    <property type="component" value="Unassembled WGS sequence"/>
</dbReference>
<evidence type="ECO:0000313" key="3">
    <source>
        <dbReference type="EMBL" id="OWM64302.1"/>
    </source>
</evidence>
<reference evidence="3" key="2">
    <citation type="submission" date="2017-06" db="EMBL/GenBank/DDBJ databases">
        <title>The pomegranate genome and the genomics of punicalagin biosynthesis.</title>
        <authorList>
            <person name="Xu C."/>
        </authorList>
    </citation>
    <scope>NUCLEOTIDE SEQUENCE [LARGE SCALE GENOMIC DNA]</scope>
    <source>
        <tissue evidence="3">Fresh leaf</tissue>
    </source>
</reference>
<keyword evidence="6" id="KW-1185">Reference proteome</keyword>
<evidence type="ECO:0000256" key="2">
    <source>
        <dbReference type="SAM" id="MobiDB-lite"/>
    </source>
</evidence>
<protein>
    <submittedName>
        <fullName evidence="3">Uncharacterized protein</fullName>
    </submittedName>
</protein>
<gene>
    <name evidence="3" type="ORF">CDL15_Pgr018874</name>
    <name evidence="4" type="ORF">CRG98_034616</name>
</gene>
<accession>A0A218VWN8</accession>
<reference evidence="4 6" key="3">
    <citation type="submission" date="2017-11" db="EMBL/GenBank/DDBJ databases">
        <title>De-novo sequencing of pomegranate (Punica granatum L.) genome.</title>
        <authorList>
            <person name="Akparov Z."/>
            <person name="Amiraslanov A."/>
            <person name="Hajiyeva S."/>
            <person name="Abbasov M."/>
            <person name="Kaur K."/>
            <person name="Hamwieh A."/>
            <person name="Solovyev V."/>
            <person name="Salamov A."/>
            <person name="Braich B."/>
            <person name="Kosarev P."/>
            <person name="Mahmoud A."/>
            <person name="Hajiyev E."/>
            <person name="Babayeva S."/>
            <person name="Izzatullayeva V."/>
            <person name="Mammadov A."/>
            <person name="Mammadov A."/>
            <person name="Sharifova S."/>
            <person name="Ojaghi J."/>
            <person name="Eynullazada K."/>
            <person name="Bayramov B."/>
            <person name="Abdulazimova A."/>
            <person name="Shahmuradov I."/>
        </authorList>
    </citation>
    <scope>NUCLEOTIDE SEQUENCE [LARGE SCALE GENOMIC DNA]</scope>
    <source>
        <strain evidence="4">AG2017</strain>
        <strain evidence="6">cv. AG2017</strain>
        <tissue evidence="4">Leaf</tissue>
    </source>
</reference>
<comment type="caution">
    <text evidence="3">The sequence shown here is derived from an EMBL/GenBank/DDBJ whole genome shotgun (WGS) entry which is preliminary data.</text>
</comment>
<feature type="coiled-coil region" evidence="1">
    <location>
        <begin position="221"/>
        <end position="295"/>
    </location>
</feature>
<feature type="region of interest" description="Disordered" evidence="2">
    <location>
        <begin position="407"/>
        <end position="489"/>
    </location>
</feature>
<name>A0A218VWN8_PUNGR</name>
<dbReference type="AlphaFoldDB" id="A0A218VWN8"/>
<feature type="region of interest" description="Disordered" evidence="2">
    <location>
        <begin position="556"/>
        <end position="588"/>
    </location>
</feature>
<dbReference type="InterPro" id="IPR043424">
    <property type="entry name" value="BLT-like"/>
</dbReference>
<evidence type="ECO:0000256" key="1">
    <source>
        <dbReference type="SAM" id="Coils"/>
    </source>
</evidence>
<dbReference type="STRING" id="22663.A0A218VWN8"/>
<dbReference type="PANTHER" id="PTHR31071:SF9">
    <property type="entry name" value="INTRACELLULAR PROTEIN TRANSPORT PROTEIN USO1-RELATED"/>
    <property type="match status" value="1"/>
</dbReference>
<evidence type="ECO:0000313" key="4">
    <source>
        <dbReference type="EMBL" id="PKI44977.1"/>
    </source>
</evidence>
<dbReference type="Proteomes" id="UP000233551">
    <property type="component" value="Unassembled WGS sequence"/>
</dbReference>
<dbReference type="EMBL" id="PGOL01002813">
    <property type="protein sequence ID" value="PKI44977.1"/>
    <property type="molecule type" value="Genomic_DNA"/>
</dbReference>
<reference evidence="5" key="1">
    <citation type="journal article" date="2017" name="Plant J.">
        <title>The pomegranate (Punica granatum L.) genome and the genomics of punicalagin biosynthesis.</title>
        <authorList>
            <person name="Qin G."/>
            <person name="Xu C."/>
            <person name="Ming R."/>
            <person name="Tang H."/>
            <person name="Guyot R."/>
            <person name="Kramer E.M."/>
            <person name="Hu Y."/>
            <person name="Yi X."/>
            <person name="Qi Y."/>
            <person name="Xu X."/>
            <person name="Gao Z."/>
            <person name="Pan H."/>
            <person name="Jian J."/>
            <person name="Tian Y."/>
            <person name="Yue Z."/>
            <person name="Xu Y."/>
        </authorList>
    </citation>
    <scope>NUCLEOTIDE SEQUENCE [LARGE SCALE GENOMIC DNA]</scope>
    <source>
        <strain evidence="5">cv. Dabenzi</strain>
    </source>
</reference>
<proteinExistence type="predicted"/>
<dbReference type="GeneID" id="116192062"/>